<keyword evidence="3" id="KW-1185">Reference proteome</keyword>
<reference evidence="2 3" key="1">
    <citation type="journal article" date="2006" name="J. Bacteriol.">
        <title>Comparative genomic analysis of three strains of Ehrlichia ruminantium reveals an active process of genome size plasticity.</title>
        <authorList>
            <person name="Frutos R."/>
            <person name="Viari A."/>
            <person name="Ferraz C."/>
            <person name="Morgat A."/>
            <person name="Eychenie S."/>
            <person name="Kandassami Y."/>
            <person name="Chantal I."/>
            <person name="Bensaid A."/>
            <person name="Coissac E."/>
            <person name="Vachiery N."/>
            <person name="Demaille J."/>
            <person name="Martinez D."/>
        </authorList>
    </citation>
    <scope>NUCLEOTIDE SEQUENCE [LARGE SCALE GENOMIC DNA]</scope>
    <source>
        <strain evidence="2 3">Welgevonden</strain>
    </source>
</reference>
<dbReference type="AlphaFoldDB" id="A0A0H3LZL6"/>
<accession>A0A0H3LZL6</accession>
<dbReference type="InterPro" id="IPR021387">
    <property type="entry name" value="DUF3023"/>
</dbReference>
<evidence type="ECO:0000313" key="3">
    <source>
        <dbReference type="Proteomes" id="UP000001021"/>
    </source>
</evidence>
<feature type="compositionally biased region" description="Polar residues" evidence="1">
    <location>
        <begin position="373"/>
        <end position="383"/>
    </location>
</feature>
<dbReference type="Pfam" id="PF11224">
    <property type="entry name" value="DUF3023"/>
    <property type="match status" value="1"/>
</dbReference>
<gene>
    <name evidence="2" type="ordered locus">ERWE_CDS_05840</name>
</gene>
<organism evidence="2 3">
    <name type="scientific">Ehrlichia ruminantium (strain Welgevonden)</name>
    <dbReference type="NCBI Taxonomy" id="254945"/>
    <lineage>
        <taxon>Bacteria</taxon>
        <taxon>Pseudomonadati</taxon>
        <taxon>Pseudomonadota</taxon>
        <taxon>Alphaproteobacteria</taxon>
        <taxon>Rickettsiales</taxon>
        <taxon>Anaplasmataceae</taxon>
        <taxon>Ehrlichia</taxon>
    </lineage>
</organism>
<dbReference type="EMBL" id="CR925678">
    <property type="protein sequence ID" value="CAI27078.1"/>
    <property type="molecule type" value="Genomic_DNA"/>
</dbReference>
<evidence type="ECO:0008006" key="4">
    <source>
        <dbReference type="Google" id="ProtNLM"/>
    </source>
</evidence>
<feature type="compositionally biased region" description="Basic and acidic residues" evidence="1">
    <location>
        <begin position="418"/>
        <end position="427"/>
    </location>
</feature>
<evidence type="ECO:0000313" key="2">
    <source>
        <dbReference type="EMBL" id="CAI27078.1"/>
    </source>
</evidence>
<feature type="region of interest" description="Disordered" evidence="1">
    <location>
        <begin position="404"/>
        <end position="468"/>
    </location>
</feature>
<dbReference type="HOGENOM" id="CLU_493270_0_0_5"/>
<dbReference type="RefSeq" id="WP_011155237.1">
    <property type="nucleotide sequence ID" value="NC_005295.2"/>
</dbReference>
<dbReference type="Proteomes" id="UP000001021">
    <property type="component" value="Chromosome"/>
</dbReference>
<evidence type="ECO:0000256" key="1">
    <source>
        <dbReference type="SAM" id="MobiDB-lite"/>
    </source>
</evidence>
<protein>
    <recommendedName>
        <fullName evidence="4">DUF3023 domain-containing protein</fullName>
    </recommendedName>
</protein>
<dbReference type="KEGG" id="eru:Erum5570"/>
<dbReference type="GeneID" id="33057732"/>
<feature type="compositionally biased region" description="Polar residues" evidence="1">
    <location>
        <begin position="348"/>
        <end position="363"/>
    </location>
</feature>
<sequence length="552" mass="61891">MLFKPGLPISKITESLHRSVIRELNRASEIHVNTCHCIGATINKKTLNICVDNKPGNRCTPVGTSLFRMECIIPAPVINNPRNISLQKLTQVLSSPFLITLEPLKVDAYFIVPEEELKNFIDLVKPLSSMPREGLLPIYNIGKFGTFSLCRPKSIGNRDVRHDVPFDEFKALNILGGLEDSIFFKTPSSIPDITKRNTKQSIADSKQQKVVVTGKEIQHKIQHIKKMFSRVSTTQCSPSSTPVSAQMTHNIEEKTASSPQKPAIQKVIVTSKQPRKEEIQFIYTKFPEAPEEHSSSNQTQETTSKHLEQHLSKSIVGGAPLIQKGTVDPQQVVRPKTFASSPFYKESTLPTTKYPSSNQTQETASKHLEQHPSKITQKGTINLQQVVRPKTQFSSSPFYKEQVLPNIKHPSSNQRQETANKHLEQRTLKKSTLGSMPPSIQKGTIDPQQVVRPKTQSASSPFYKESTLPTTKHQMLSVIEESTNSSVPINTLSSEEIPRFFSVDYFSSYKVLYDTYKESYKVDTLPTAPLVPSCQLEDDVFVENSNPHVSLN</sequence>
<name>A0A0H3LZL6_EHRRW</name>
<dbReference type="KEGG" id="erw:ERWE_CDS_05840"/>
<feature type="region of interest" description="Disordered" evidence="1">
    <location>
        <begin position="343"/>
        <end position="383"/>
    </location>
</feature>
<proteinExistence type="predicted"/>
<feature type="region of interest" description="Disordered" evidence="1">
    <location>
        <begin position="287"/>
        <end position="307"/>
    </location>
</feature>